<evidence type="ECO:0000256" key="1">
    <source>
        <dbReference type="SAM" id="MobiDB-lite"/>
    </source>
</evidence>
<evidence type="ECO:0000313" key="2">
    <source>
        <dbReference type="EMBL" id="QUF05893.1"/>
    </source>
</evidence>
<evidence type="ECO:0000313" key="3">
    <source>
        <dbReference type="Proteomes" id="UP000677152"/>
    </source>
</evidence>
<sequence length="62" mass="6815">MIPSDHEASGGTSGGHPEHAEGITIGRVSIETARRIVLETLEADHRDLEVEARSVFRVTSFW</sequence>
<organism evidence="2 3">
    <name type="scientific">Actinosynnema pretiosum subsp. pretiosum</name>
    <dbReference type="NCBI Taxonomy" id="103721"/>
    <lineage>
        <taxon>Bacteria</taxon>
        <taxon>Bacillati</taxon>
        <taxon>Actinomycetota</taxon>
        <taxon>Actinomycetes</taxon>
        <taxon>Pseudonocardiales</taxon>
        <taxon>Pseudonocardiaceae</taxon>
        <taxon>Actinosynnema</taxon>
    </lineage>
</organism>
<dbReference type="AlphaFoldDB" id="A0AA45LAS1"/>
<proteinExistence type="predicted"/>
<gene>
    <name evidence="2" type="ORF">KCV87_07415</name>
</gene>
<accession>A0AA45LAS1</accession>
<feature type="region of interest" description="Disordered" evidence="1">
    <location>
        <begin position="1"/>
        <end position="26"/>
    </location>
</feature>
<dbReference type="Proteomes" id="UP000677152">
    <property type="component" value="Chromosome"/>
</dbReference>
<name>A0AA45LAS1_9PSEU</name>
<reference evidence="2" key="1">
    <citation type="submission" date="2021-04" db="EMBL/GenBank/DDBJ databases">
        <title>Genomic sequence of Actinosynnema pretiosum subsp. pretiosum ATCC 31280 (C-14919).</title>
        <authorList>
            <person name="Bai L."/>
            <person name="Wang X."/>
            <person name="Xiao Y."/>
        </authorList>
    </citation>
    <scope>NUCLEOTIDE SEQUENCE</scope>
    <source>
        <strain evidence="2">ATCC 31280</strain>
    </source>
</reference>
<protein>
    <submittedName>
        <fullName evidence="2">Uncharacterized protein</fullName>
    </submittedName>
</protein>
<dbReference type="EMBL" id="CP073249">
    <property type="protein sequence ID" value="QUF05893.1"/>
    <property type="molecule type" value="Genomic_DNA"/>
</dbReference>